<sequence>MCRLVHVLDRIDLHVEVPAVPFAELTAKADGTPSAGMREQVLAARDRQRARFGGDGSAVNGRMTGRLIRKHCALDADGEAMLKAAMDDLGLSARAHDRILRVARTVADLAGSAAVTPDHLAEAIGYRTLDRKLWAG</sequence>
<dbReference type="Pfam" id="PF13335">
    <property type="entry name" value="Mg_chelatase_C"/>
    <property type="match status" value="1"/>
</dbReference>
<dbReference type="KEGG" id="uli:ETAA1_03700"/>
<dbReference type="Proteomes" id="UP000319576">
    <property type="component" value="Chromosome"/>
</dbReference>
<dbReference type="InterPro" id="IPR025158">
    <property type="entry name" value="Mg_chelat-rel_C"/>
</dbReference>
<gene>
    <name evidence="2" type="primary">comM_2</name>
    <name evidence="2" type="ORF">ETAA1_03700</name>
</gene>
<evidence type="ECO:0000313" key="3">
    <source>
        <dbReference type="Proteomes" id="UP000319576"/>
    </source>
</evidence>
<dbReference type="PANTHER" id="PTHR32039:SF7">
    <property type="entry name" value="COMPETENCE PROTEIN COMM"/>
    <property type="match status" value="1"/>
</dbReference>
<dbReference type="InterPro" id="IPR045006">
    <property type="entry name" value="CHLI-like"/>
</dbReference>
<evidence type="ECO:0000259" key="1">
    <source>
        <dbReference type="Pfam" id="PF13335"/>
    </source>
</evidence>
<dbReference type="AlphaFoldDB" id="A0A517XLV8"/>
<dbReference type="SUPFAM" id="SSF52540">
    <property type="entry name" value="P-loop containing nucleoside triphosphate hydrolases"/>
    <property type="match status" value="1"/>
</dbReference>
<protein>
    <submittedName>
        <fullName evidence="2">Competence protein ComM</fullName>
    </submittedName>
</protein>
<dbReference type="PANTHER" id="PTHR32039">
    <property type="entry name" value="MAGNESIUM-CHELATASE SUBUNIT CHLI"/>
    <property type="match status" value="1"/>
</dbReference>
<accession>A0A517XLV8</accession>
<feature type="domain" description="Mg chelatase-related protein C-terminal" evidence="1">
    <location>
        <begin position="32"/>
        <end position="127"/>
    </location>
</feature>
<evidence type="ECO:0000313" key="2">
    <source>
        <dbReference type="EMBL" id="QDU18482.1"/>
    </source>
</evidence>
<keyword evidence="3" id="KW-1185">Reference proteome</keyword>
<dbReference type="Gene3D" id="3.40.50.300">
    <property type="entry name" value="P-loop containing nucleotide triphosphate hydrolases"/>
    <property type="match status" value="1"/>
</dbReference>
<organism evidence="2 3">
    <name type="scientific">Urbifossiella limnaea</name>
    <dbReference type="NCBI Taxonomy" id="2528023"/>
    <lineage>
        <taxon>Bacteria</taxon>
        <taxon>Pseudomonadati</taxon>
        <taxon>Planctomycetota</taxon>
        <taxon>Planctomycetia</taxon>
        <taxon>Gemmatales</taxon>
        <taxon>Gemmataceae</taxon>
        <taxon>Urbifossiella</taxon>
    </lineage>
</organism>
<reference evidence="2 3" key="1">
    <citation type="submission" date="2019-02" db="EMBL/GenBank/DDBJ databases">
        <title>Deep-cultivation of Planctomycetes and their phenomic and genomic characterization uncovers novel biology.</title>
        <authorList>
            <person name="Wiegand S."/>
            <person name="Jogler M."/>
            <person name="Boedeker C."/>
            <person name="Pinto D."/>
            <person name="Vollmers J."/>
            <person name="Rivas-Marin E."/>
            <person name="Kohn T."/>
            <person name="Peeters S.H."/>
            <person name="Heuer A."/>
            <person name="Rast P."/>
            <person name="Oberbeckmann S."/>
            <person name="Bunk B."/>
            <person name="Jeske O."/>
            <person name="Meyerdierks A."/>
            <person name="Storesund J.E."/>
            <person name="Kallscheuer N."/>
            <person name="Luecker S."/>
            <person name="Lage O.M."/>
            <person name="Pohl T."/>
            <person name="Merkel B.J."/>
            <person name="Hornburger P."/>
            <person name="Mueller R.-W."/>
            <person name="Bruemmer F."/>
            <person name="Labrenz M."/>
            <person name="Spormann A.M."/>
            <person name="Op den Camp H."/>
            <person name="Overmann J."/>
            <person name="Amann R."/>
            <person name="Jetten M.S.M."/>
            <person name="Mascher T."/>
            <person name="Medema M.H."/>
            <person name="Devos D.P."/>
            <person name="Kaster A.-K."/>
            <person name="Ovreas L."/>
            <person name="Rohde M."/>
            <person name="Galperin M.Y."/>
            <person name="Jogler C."/>
        </authorList>
    </citation>
    <scope>NUCLEOTIDE SEQUENCE [LARGE SCALE GENOMIC DNA]</scope>
    <source>
        <strain evidence="2 3">ETA_A1</strain>
    </source>
</reference>
<dbReference type="EMBL" id="CP036273">
    <property type="protein sequence ID" value="QDU18482.1"/>
    <property type="molecule type" value="Genomic_DNA"/>
</dbReference>
<dbReference type="RefSeq" id="WP_145233804.1">
    <property type="nucleotide sequence ID" value="NZ_CP036273.1"/>
</dbReference>
<dbReference type="InterPro" id="IPR027417">
    <property type="entry name" value="P-loop_NTPase"/>
</dbReference>
<name>A0A517XLV8_9BACT</name>
<dbReference type="OrthoDB" id="9813147at2"/>
<proteinExistence type="predicted"/>